<accession>A0ABU5UYZ1</accession>
<gene>
    <name evidence="1" type="ORF">VA603_01985</name>
</gene>
<comment type="caution">
    <text evidence="1">The sequence shown here is derived from an EMBL/GenBank/DDBJ whole genome shotgun (WGS) entry which is preliminary data.</text>
</comment>
<keyword evidence="2" id="KW-1185">Reference proteome</keyword>
<proteinExistence type="predicted"/>
<dbReference type="EMBL" id="JAYFUH010000061">
    <property type="protein sequence ID" value="MEA5666310.1"/>
    <property type="molecule type" value="Genomic_DNA"/>
</dbReference>
<organism evidence="1 2">
    <name type="scientific">Stenotrophomonas capsici</name>
    <dbReference type="NCBI Taxonomy" id="3110230"/>
    <lineage>
        <taxon>Bacteria</taxon>
        <taxon>Pseudomonadati</taxon>
        <taxon>Pseudomonadota</taxon>
        <taxon>Gammaproteobacteria</taxon>
        <taxon>Lysobacterales</taxon>
        <taxon>Lysobacteraceae</taxon>
        <taxon>Stenotrophomonas</taxon>
    </lineage>
</organism>
<protein>
    <submittedName>
        <fullName evidence="1">Uncharacterized protein</fullName>
    </submittedName>
</protein>
<name>A0ABU5UYZ1_9GAMM</name>
<evidence type="ECO:0000313" key="2">
    <source>
        <dbReference type="Proteomes" id="UP001301653"/>
    </source>
</evidence>
<dbReference type="RefSeq" id="WP_323437790.1">
    <property type="nucleotide sequence ID" value="NZ_JAYFUH010000061.1"/>
</dbReference>
<evidence type="ECO:0000313" key="1">
    <source>
        <dbReference type="EMBL" id="MEA5666310.1"/>
    </source>
</evidence>
<reference evidence="1 2" key="1">
    <citation type="submission" date="2023-12" db="EMBL/GenBank/DDBJ databases">
        <title>Stenotrophomonas guangdongensis sp. nov., isolated from wilted pepper plants (Capsicum annuum).</title>
        <authorList>
            <person name="Qiu M."/>
            <person name="Li Y."/>
            <person name="Liu Q."/>
            <person name="Zhang X."/>
            <person name="Huang Y."/>
            <person name="Guo R."/>
            <person name="Hu M."/>
            <person name="Zhou J."/>
            <person name="Zhou X."/>
        </authorList>
    </citation>
    <scope>NUCLEOTIDE SEQUENCE [LARGE SCALE GENOMIC DNA]</scope>
    <source>
        <strain evidence="1 2">MH1</strain>
    </source>
</reference>
<sequence length="117" mass="13054">MLRKLERLAGFTAVSPMVERLVWEGRKEAHVTFEVHHATGSHEATEAALLALAWQLAPTWRITRASGDLGGEWSQSAVGPDHPFEAIIAGCTRIRWQLHASQQYTRPNFLGGGDNHW</sequence>
<dbReference type="Proteomes" id="UP001301653">
    <property type="component" value="Unassembled WGS sequence"/>
</dbReference>